<organism evidence="22">
    <name type="scientific">Synechococcus sp. SB0676_bin_10</name>
    <dbReference type="NCBI Taxonomy" id="2604869"/>
    <lineage>
        <taxon>Bacteria</taxon>
        <taxon>Bacillati</taxon>
        <taxon>Cyanobacteriota</taxon>
        <taxon>Cyanophyceae</taxon>
        <taxon>Synechococcales</taxon>
        <taxon>Synechococcaceae</taxon>
        <taxon>Synechococcus</taxon>
    </lineage>
</organism>
<dbReference type="EC" id="5.1.99.6" evidence="19"/>
<dbReference type="SUPFAM" id="SSF64153">
    <property type="entry name" value="YjeF N-terminal domain-like"/>
    <property type="match status" value="1"/>
</dbReference>
<dbReference type="EC" id="4.2.1.136" evidence="19"/>
<feature type="binding site" evidence="17">
    <location>
        <begin position="442"/>
        <end position="446"/>
    </location>
    <ligand>
        <name>AMP</name>
        <dbReference type="ChEBI" id="CHEBI:456215"/>
    </ligand>
</feature>
<evidence type="ECO:0000259" key="20">
    <source>
        <dbReference type="PROSITE" id="PS51383"/>
    </source>
</evidence>
<keyword evidence="6 17" id="KW-0547">Nucleotide-binding</keyword>
<feature type="binding site" evidence="17">
    <location>
        <position position="471"/>
    </location>
    <ligand>
        <name>AMP</name>
        <dbReference type="ChEBI" id="CHEBI:456215"/>
    </ligand>
</feature>
<dbReference type="GO" id="GO:0052856">
    <property type="term" value="F:NAD(P)HX epimerase activity"/>
    <property type="evidence" value="ECO:0007669"/>
    <property type="project" value="UniProtKB-UniRule"/>
</dbReference>
<evidence type="ECO:0000256" key="1">
    <source>
        <dbReference type="ARBA" id="ARBA00000013"/>
    </source>
</evidence>
<evidence type="ECO:0000256" key="4">
    <source>
        <dbReference type="ARBA" id="ARBA00009524"/>
    </source>
</evidence>
<dbReference type="GO" id="GO:0005524">
    <property type="term" value="F:ATP binding"/>
    <property type="evidence" value="ECO:0007669"/>
    <property type="project" value="UniProtKB-UniRule"/>
</dbReference>
<keyword evidence="13" id="KW-0511">Multifunctional enzyme</keyword>
<keyword evidence="7 17" id="KW-0067">ATP-binding</keyword>
<keyword evidence="8 17" id="KW-0521">NADP</keyword>
<comment type="cofactor">
    <cofactor evidence="18 19">
        <name>K(+)</name>
        <dbReference type="ChEBI" id="CHEBI:29103"/>
    </cofactor>
    <text evidence="18 19">Binds 1 potassium ion per subunit.</text>
</comment>
<evidence type="ECO:0000256" key="13">
    <source>
        <dbReference type="ARBA" id="ARBA00023268"/>
    </source>
</evidence>
<feature type="domain" description="YjeF C-terminal" evidence="20">
    <location>
        <begin position="247"/>
        <end position="540"/>
    </location>
</feature>
<evidence type="ECO:0000256" key="7">
    <source>
        <dbReference type="ARBA" id="ARBA00022840"/>
    </source>
</evidence>
<keyword evidence="9 18" id="KW-0630">Potassium</keyword>
<proteinExistence type="inferred from homology"/>
<comment type="function">
    <text evidence="18">Catalyzes the epimerization of the S- and R-forms of NAD(P)HX, a damaged form of NAD(P)H that is a result of enzymatic or heat-dependent hydration. This is a prerequisite for the S-specific NAD(P)H-hydrate dehydratase to allow the repair of both epimers of NAD(P)HX.</text>
</comment>
<feature type="binding site" evidence="17">
    <location>
        <position position="352"/>
    </location>
    <ligand>
        <name>(6S)-NADPHX</name>
        <dbReference type="ChEBI" id="CHEBI:64076"/>
    </ligand>
</feature>
<dbReference type="PROSITE" id="PS51383">
    <property type="entry name" value="YJEF_C_3"/>
    <property type="match status" value="1"/>
</dbReference>
<dbReference type="Gene3D" id="3.40.50.10260">
    <property type="entry name" value="YjeF N-terminal domain"/>
    <property type="match status" value="1"/>
</dbReference>
<comment type="subunit">
    <text evidence="17">Homotetramer.</text>
</comment>
<dbReference type="Pfam" id="PF01256">
    <property type="entry name" value="Carb_kinase"/>
    <property type="match status" value="1"/>
</dbReference>
<evidence type="ECO:0000256" key="14">
    <source>
        <dbReference type="ARBA" id="ARBA00025153"/>
    </source>
</evidence>
<feature type="binding site" evidence="18">
    <location>
        <position position="143"/>
    </location>
    <ligand>
        <name>K(+)</name>
        <dbReference type="ChEBI" id="CHEBI:29103"/>
    </ligand>
</feature>
<accession>A0A6B1FB59</accession>
<comment type="caution">
    <text evidence="18">Lacks conserved residue(s) required for the propagation of feature annotation.</text>
</comment>
<dbReference type="InterPro" id="IPR030677">
    <property type="entry name" value="Nnr"/>
</dbReference>
<evidence type="ECO:0000256" key="9">
    <source>
        <dbReference type="ARBA" id="ARBA00022958"/>
    </source>
</evidence>
<dbReference type="InterPro" id="IPR004443">
    <property type="entry name" value="YjeF_N_dom"/>
</dbReference>
<comment type="catalytic activity">
    <reaction evidence="15 17 19">
        <text>(6S)-NADHX + ADP = AMP + phosphate + NADH + H(+)</text>
        <dbReference type="Rhea" id="RHEA:32223"/>
        <dbReference type="ChEBI" id="CHEBI:15378"/>
        <dbReference type="ChEBI" id="CHEBI:43474"/>
        <dbReference type="ChEBI" id="CHEBI:57945"/>
        <dbReference type="ChEBI" id="CHEBI:64074"/>
        <dbReference type="ChEBI" id="CHEBI:456215"/>
        <dbReference type="ChEBI" id="CHEBI:456216"/>
        <dbReference type="EC" id="4.2.1.136"/>
    </reaction>
</comment>
<comment type="similarity">
    <text evidence="17">Belongs to the NnrD/CARKD family.</text>
</comment>
<evidence type="ECO:0000256" key="2">
    <source>
        <dbReference type="ARBA" id="ARBA00000909"/>
    </source>
</evidence>
<feature type="domain" description="YjeF N-terminal" evidence="21">
    <location>
        <begin position="28"/>
        <end position="233"/>
    </location>
</feature>
<evidence type="ECO:0000256" key="3">
    <source>
        <dbReference type="ARBA" id="ARBA00006001"/>
    </source>
</evidence>
<comment type="similarity">
    <text evidence="3 19">In the N-terminal section; belongs to the NnrE/AIBP family.</text>
</comment>
<feature type="binding site" evidence="18">
    <location>
        <position position="176"/>
    </location>
    <ligand>
        <name>(6S)-NADPHX</name>
        <dbReference type="ChEBI" id="CHEBI:64076"/>
    </ligand>
</feature>
<keyword evidence="12 17" id="KW-0456">Lyase</keyword>
<evidence type="ECO:0000256" key="12">
    <source>
        <dbReference type="ARBA" id="ARBA00023239"/>
    </source>
</evidence>
<evidence type="ECO:0000256" key="5">
    <source>
        <dbReference type="ARBA" id="ARBA00022723"/>
    </source>
</evidence>
<dbReference type="GO" id="GO:0110051">
    <property type="term" value="P:metabolite repair"/>
    <property type="evidence" value="ECO:0007669"/>
    <property type="project" value="TreeGrafter"/>
</dbReference>
<gene>
    <name evidence="18" type="primary">nnrE</name>
    <name evidence="17" type="synonym">nnrD</name>
    <name evidence="22" type="ORF">F4162_00600</name>
</gene>
<feature type="binding site" evidence="17">
    <location>
        <position position="472"/>
    </location>
    <ligand>
        <name>(6S)-NADPHX</name>
        <dbReference type="ChEBI" id="CHEBI:64076"/>
    </ligand>
</feature>
<reference evidence="22" key="1">
    <citation type="submission" date="2019-09" db="EMBL/GenBank/DDBJ databases">
        <title>Characterisation of the sponge microbiome using genome-centric metagenomics.</title>
        <authorList>
            <person name="Engelberts J.P."/>
            <person name="Robbins S.J."/>
            <person name="De Goeij J.M."/>
            <person name="Aranda M."/>
            <person name="Bell S.C."/>
            <person name="Webster N.S."/>
        </authorList>
    </citation>
    <scope>NUCLEOTIDE SEQUENCE</scope>
    <source>
        <strain evidence="22">SB0676_bin_10</strain>
    </source>
</reference>
<comment type="catalytic activity">
    <reaction evidence="1 18 19">
        <text>(6R)-NADHX = (6S)-NADHX</text>
        <dbReference type="Rhea" id="RHEA:32215"/>
        <dbReference type="ChEBI" id="CHEBI:64074"/>
        <dbReference type="ChEBI" id="CHEBI:64075"/>
        <dbReference type="EC" id="5.1.99.6"/>
    </reaction>
</comment>
<evidence type="ECO:0000256" key="6">
    <source>
        <dbReference type="ARBA" id="ARBA00022741"/>
    </source>
</evidence>
<name>A0A6B1FB59_9SYNE</name>
<evidence type="ECO:0000313" key="22">
    <source>
        <dbReference type="EMBL" id="MYG37542.1"/>
    </source>
</evidence>
<dbReference type="PANTHER" id="PTHR12592:SF0">
    <property type="entry name" value="ATP-DEPENDENT (S)-NAD(P)H-HYDRATE DEHYDRATASE"/>
    <property type="match status" value="1"/>
</dbReference>
<feature type="binding site" evidence="17">
    <location>
        <position position="408"/>
    </location>
    <ligand>
        <name>(6S)-NADPHX</name>
        <dbReference type="ChEBI" id="CHEBI:64076"/>
    </ligand>
</feature>
<dbReference type="PANTHER" id="PTHR12592">
    <property type="entry name" value="ATP-DEPENDENT (S)-NAD(P)H-HYDRATE DEHYDRATASE FAMILY MEMBER"/>
    <property type="match status" value="1"/>
</dbReference>
<evidence type="ECO:0000256" key="18">
    <source>
        <dbReference type="HAMAP-Rule" id="MF_01966"/>
    </source>
</evidence>
<evidence type="ECO:0000256" key="8">
    <source>
        <dbReference type="ARBA" id="ARBA00022857"/>
    </source>
</evidence>
<keyword evidence="10 17" id="KW-0520">NAD</keyword>
<feature type="binding site" evidence="18">
    <location>
        <begin position="147"/>
        <end position="153"/>
    </location>
    <ligand>
        <name>(6S)-NADPHX</name>
        <dbReference type="ChEBI" id="CHEBI:64076"/>
    </ligand>
</feature>
<evidence type="ECO:0000256" key="16">
    <source>
        <dbReference type="ARBA" id="ARBA00049209"/>
    </source>
</evidence>
<dbReference type="PROSITE" id="PS51385">
    <property type="entry name" value="YJEF_N"/>
    <property type="match status" value="1"/>
</dbReference>
<sequence length="540" mass="57012">MDHRPAHHWPTRWPAADAAHLLVYPRQMQAIEQALFNAGMPQAALMEKAALAVSRRVLELLSASDAGRGGSQPVVVLIGPGHNGGDGAVLARELHMAGRDVAVWSPFPRHKPLTAAHLQYLERLGVPRLPEAPKPDQGQLWIDALLGLGQSRPLPAPLAALAHGARLAGQCVWAVDVPSGLDDRHGQPLGACFHSQRTFCLGLYKRGLLQADALDVVGQLERVGFGVPSWALHLVQEQEPLPYGVTAADRATAPWPEPPSAADKYGRGRVLLLAGSQRYPGAAVLAAAGADASGVGAIAMAMAADVARRVSDGYPHVLNAGADLSPPLEPGPLVWRQLPDLGRYDTVLLGPGMDSSAPFVAHAWEPLQGFAGLLVLDADGLNRLAALPEAEAAAWLRGRHGPTWITPHIREFDRLFPACRHGDHLDRAAAAARTAGVTVLLKGPRTAVAAPDGRCWQLLEGVATAARAGLGDVLAGFAAGRGAMAAAAGDLDHGQLVSAALDHLHAAQQLVREGWRRPSPPMVAERLRQQGEQEGQIRGA</sequence>
<dbReference type="InterPro" id="IPR036652">
    <property type="entry name" value="YjeF_N_dom_sf"/>
</dbReference>
<dbReference type="GO" id="GO:0052855">
    <property type="term" value="F:ADP-dependent NAD(P)H-hydrate dehydratase activity"/>
    <property type="evidence" value="ECO:0007669"/>
    <property type="project" value="UniProtKB-UniRule"/>
</dbReference>
<feature type="binding site" evidence="17">
    <location>
        <position position="282"/>
    </location>
    <ligand>
        <name>(6S)-NADPHX</name>
        <dbReference type="ChEBI" id="CHEBI:64076"/>
    </ligand>
</feature>
<dbReference type="HAMAP" id="MF_01965">
    <property type="entry name" value="NADHX_dehydratase"/>
    <property type="match status" value="1"/>
</dbReference>
<feature type="binding site" evidence="18">
    <location>
        <begin position="82"/>
        <end position="86"/>
    </location>
    <ligand>
        <name>(6S)-NADPHX</name>
        <dbReference type="ChEBI" id="CHEBI:64076"/>
    </ligand>
</feature>
<comment type="function">
    <text evidence="14 19">Bifunctional enzyme that catalyzes the epimerization of the S- and R-forms of NAD(P)HX and the dehydration of the S-form of NAD(P)HX at the expense of ADP, which is converted to AMP. This allows the repair of both epimers of NAD(P)HX, a damaged form of NAD(P)H that is a result of enzymatic or heat-dependent hydration.</text>
</comment>
<evidence type="ECO:0000259" key="21">
    <source>
        <dbReference type="PROSITE" id="PS51385"/>
    </source>
</evidence>
<keyword evidence="11 18" id="KW-0413">Isomerase</keyword>
<comment type="similarity">
    <text evidence="4 19">In the C-terminal section; belongs to the NnrD/CARKD family.</text>
</comment>
<protein>
    <recommendedName>
        <fullName evidence="19">Bifunctional NAD(P)H-hydrate repair enzyme</fullName>
    </recommendedName>
    <alternativeName>
        <fullName evidence="19">Nicotinamide nucleotide repair protein</fullName>
    </alternativeName>
    <domain>
        <recommendedName>
            <fullName evidence="19">ADP-dependent (S)-NAD(P)H-hydrate dehydratase</fullName>
            <ecNumber evidence="19">4.2.1.136</ecNumber>
        </recommendedName>
        <alternativeName>
            <fullName evidence="19">ADP-dependent NAD(P)HX dehydratase</fullName>
        </alternativeName>
    </domain>
    <domain>
        <recommendedName>
            <fullName evidence="19">NAD(P)H-hydrate epimerase</fullName>
            <ecNumber evidence="19">5.1.99.6</ecNumber>
        </recommendedName>
    </domain>
</protein>
<feature type="binding site" evidence="18">
    <location>
        <position position="179"/>
    </location>
    <ligand>
        <name>K(+)</name>
        <dbReference type="ChEBI" id="CHEBI:29103"/>
    </ligand>
</feature>
<evidence type="ECO:0000256" key="15">
    <source>
        <dbReference type="ARBA" id="ARBA00048238"/>
    </source>
</evidence>
<dbReference type="EMBL" id="VYDO01000024">
    <property type="protein sequence ID" value="MYG37542.1"/>
    <property type="molecule type" value="Genomic_DNA"/>
</dbReference>
<comment type="catalytic activity">
    <reaction evidence="16 17 19">
        <text>(6S)-NADPHX + ADP = AMP + phosphate + NADPH + H(+)</text>
        <dbReference type="Rhea" id="RHEA:32235"/>
        <dbReference type="ChEBI" id="CHEBI:15378"/>
        <dbReference type="ChEBI" id="CHEBI:43474"/>
        <dbReference type="ChEBI" id="CHEBI:57783"/>
        <dbReference type="ChEBI" id="CHEBI:64076"/>
        <dbReference type="ChEBI" id="CHEBI:456215"/>
        <dbReference type="ChEBI" id="CHEBI:456216"/>
        <dbReference type="EC" id="4.2.1.136"/>
    </reaction>
</comment>
<keyword evidence="5 18" id="KW-0479">Metal-binding</keyword>
<dbReference type="Gene3D" id="3.40.1190.20">
    <property type="match status" value="1"/>
</dbReference>
<comment type="cofactor">
    <cofactor evidence="17">
        <name>Mg(2+)</name>
        <dbReference type="ChEBI" id="CHEBI:18420"/>
    </cofactor>
</comment>
<feature type="binding site" evidence="18">
    <location>
        <position position="83"/>
    </location>
    <ligand>
        <name>K(+)</name>
        <dbReference type="ChEBI" id="CHEBI:29103"/>
    </ligand>
</feature>
<comment type="catalytic activity">
    <reaction evidence="2 18 19">
        <text>(6R)-NADPHX = (6S)-NADPHX</text>
        <dbReference type="Rhea" id="RHEA:32227"/>
        <dbReference type="ChEBI" id="CHEBI:64076"/>
        <dbReference type="ChEBI" id="CHEBI:64077"/>
        <dbReference type="EC" id="5.1.99.6"/>
    </reaction>
</comment>
<evidence type="ECO:0000256" key="10">
    <source>
        <dbReference type="ARBA" id="ARBA00023027"/>
    </source>
</evidence>
<evidence type="ECO:0000256" key="19">
    <source>
        <dbReference type="PIRNR" id="PIRNR017184"/>
    </source>
</evidence>
<evidence type="ECO:0000256" key="11">
    <source>
        <dbReference type="ARBA" id="ARBA00023235"/>
    </source>
</evidence>
<dbReference type="PIRSF" id="PIRSF017184">
    <property type="entry name" value="Nnr"/>
    <property type="match status" value="1"/>
</dbReference>
<dbReference type="GO" id="GO:0046872">
    <property type="term" value="F:metal ion binding"/>
    <property type="evidence" value="ECO:0007669"/>
    <property type="project" value="UniProtKB-UniRule"/>
</dbReference>
<dbReference type="AlphaFoldDB" id="A0A6B1FB59"/>
<comment type="caution">
    <text evidence="22">The sequence shown here is derived from an EMBL/GenBank/DDBJ whole genome shotgun (WGS) entry which is preliminary data.</text>
</comment>
<dbReference type="Pfam" id="PF03853">
    <property type="entry name" value="YjeF_N"/>
    <property type="match status" value="1"/>
</dbReference>
<dbReference type="SUPFAM" id="SSF53613">
    <property type="entry name" value="Ribokinase-like"/>
    <property type="match status" value="1"/>
</dbReference>
<dbReference type="CDD" id="cd01171">
    <property type="entry name" value="YXKO-related"/>
    <property type="match status" value="1"/>
</dbReference>
<evidence type="ECO:0000256" key="17">
    <source>
        <dbReference type="HAMAP-Rule" id="MF_01965"/>
    </source>
</evidence>
<comment type="function">
    <text evidence="17">Catalyzes the dehydration of the S-form of NAD(P)HX at the expense of ADP, which is converted to AMP. Together with NAD(P)HX epimerase, which catalyzes the epimerization of the S- and R-forms, the enzyme allows the repair of both epimers of NAD(P)HX, a damaged form of NAD(P)H that is a result of enzymatic or heat-dependent hydration.</text>
</comment>
<dbReference type="NCBIfam" id="TIGR00197">
    <property type="entry name" value="yjeF_nterm"/>
    <property type="match status" value="1"/>
</dbReference>
<dbReference type="GO" id="GO:0046496">
    <property type="term" value="P:nicotinamide nucleotide metabolic process"/>
    <property type="evidence" value="ECO:0007669"/>
    <property type="project" value="UniProtKB-UniRule"/>
</dbReference>
<dbReference type="HAMAP" id="MF_01966">
    <property type="entry name" value="NADHX_epimerase"/>
    <property type="match status" value="1"/>
</dbReference>
<dbReference type="InterPro" id="IPR000631">
    <property type="entry name" value="CARKD"/>
</dbReference>
<dbReference type="InterPro" id="IPR029056">
    <property type="entry name" value="Ribokinase-like"/>
</dbReference>
<comment type="similarity">
    <text evidence="18">Belongs to the NnrE/AIBP family.</text>
</comment>